<dbReference type="Gene3D" id="1.25.40.10">
    <property type="entry name" value="Tetratricopeptide repeat domain"/>
    <property type="match status" value="3"/>
</dbReference>
<gene>
    <name evidence="1" type="ORF">EBO15_38180</name>
</gene>
<evidence type="ECO:0000313" key="1">
    <source>
        <dbReference type="EMBL" id="RMI36618.1"/>
    </source>
</evidence>
<sequence length="888" mass="95445">MVRMAAIDPNRILATQDLAEQLAELSARYPHGIHHLATAAKLSPATVHALIAGRTVIPRTSTLENFVMACGQDPRPWLAARARLVAARRSDKAMPAPDPDCPPAGPLGRVIGELDERDALLLEVHQAFAATSTTSGAPVPVLPPYLDRAGFDDRLRQAVAAAGQGSRLVMVIGNSSTGKTRACWEAIRAELPDWQIWHPLVPERPMAVVEALRAGRVAPRSVIWLNEAQFYLQAPKVGELVAAELQALLADASQGPVLVLGSMWPEFRRVLTSAPQEASAPDSHRAARALLDRGEEITAPSCFTPGQLTEMVAAVAADPRLAAAAKRAPGGQITQELAGAPELLRRYQQGGPAVRAVLWAAMDARRLGHSLHLPEPLLHEAAPGYLDDHTWDQVADNPDWFITALDELTATHRRLPGPLIEHRPRPGQPAPPAPLYRLADYLEQHARRERISLCPPATFWNAAVRHCRTPADLTALGKSAANRGRYRLATNLYRPAADAGNPDALMYLAYRCEEAGDRAGAEQLARQAADARSAIALMYLAGLREEAGDRAGAEQLARQAADAGHPVALMDLAYRCEEAGDRAGAEQLARQAADAGNPRVLMYLAGLREEAGDRAGAERLYQQAADAESADALIELAYRCAEAGDQAGAERLARQAAAAGSAVALMYLAGLREEAGDRAGAEQLARQAADAGNPRVLMYLAGLREEAGDRAGAERLYRQAAGAGYPDVLMDLAYRRERAGDRAGAEQLAQQAAGAGYPDVLMDLAYRRERAGDRAGAERLYRQAADAESADVLMDLAYRRERAGDRAGAERLYQQATDAGHPDMPMDLAYRCEQAAAERLYRQAADAGDPLALRDLAGLRELAGDAEGASRLRRFGLDAGGEAEDPWE</sequence>
<dbReference type="SUPFAM" id="SSF81901">
    <property type="entry name" value="HCP-like"/>
    <property type="match status" value="2"/>
</dbReference>
<name>A0A3M2LP62_9ACTN</name>
<evidence type="ECO:0000313" key="2">
    <source>
        <dbReference type="Proteomes" id="UP000282674"/>
    </source>
</evidence>
<evidence type="ECO:0008006" key="3">
    <source>
        <dbReference type="Google" id="ProtNLM"/>
    </source>
</evidence>
<comment type="caution">
    <text evidence="1">The sequence shown here is derived from an EMBL/GenBank/DDBJ whole genome shotgun (WGS) entry which is preliminary data.</text>
</comment>
<dbReference type="AlphaFoldDB" id="A0A3M2LP62"/>
<organism evidence="1 2">
    <name type="scientific">Actinomadura harenae</name>
    <dbReference type="NCBI Taxonomy" id="2483351"/>
    <lineage>
        <taxon>Bacteria</taxon>
        <taxon>Bacillati</taxon>
        <taxon>Actinomycetota</taxon>
        <taxon>Actinomycetes</taxon>
        <taxon>Streptosporangiales</taxon>
        <taxon>Thermomonosporaceae</taxon>
        <taxon>Actinomadura</taxon>
    </lineage>
</organism>
<dbReference type="Proteomes" id="UP000282674">
    <property type="component" value="Unassembled WGS sequence"/>
</dbReference>
<dbReference type="EMBL" id="RFFG01000131">
    <property type="protein sequence ID" value="RMI36618.1"/>
    <property type="molecule type" value="Genomic_DNA"/>
</dbReference>
<dbReference type="InterPro" id="IPR011990">
    <property type="entry name" value="TPR-like_helical_dom_sf"/>
</dbReference>
<reference evidence="1 2" key="1">
    <citation type="submission" date="2018-10" db="EMBL/GenBank/DDBJ databases">
        <title>Isolation from soil.</title>
        <authorList>
            <person name="Hu J."/>
        </authorList>
    </citation>
    <scope>NUCLEOTIDE SEQUENCE [LARGE SCALE GENOMIC DNA]</scope>
    <source>
        <strain evidence="1 2">NEAU-Ht49</strain>
    </source>
</reference>
<dbReference type="SMART" id="SM00671">
    <property type="entry name" value="SEL1"/>
    <property type="match status" value="5"/>
</dbReference>
<keyword evidence="2" id="KW-1185">Reference proteome</keyword>
<dbReference type="InterPro" id="IPR006597">
    <property type="entry name" value="Sel1-like"/>
</dbReference>
<protein>
    <recommendedName>
        <fullName evidence="3">Sel1 repeat family protein</fullName>
    </recommendedName>
</protein>
<accession>A0A3M2LP62</accession>
<proteinExistence type="predicted"/>